<dbReference type="OrthoDB" id="10589703at2759"/>
<accession>A0A8X6NLY2</accession>
<gene>
    <name evidence="1" type="primary">AVEN_1172_1</name>
    <name evidence="1" type="ORF">NPIL_679211</name>
</gene>
<dbReference type="EMBL" id="BMAW01011003">
    <property type="protein sequence ID" value="GFT21498.1"/>
    <property type="molecule type" value="Genomic_DNA"/>
</dbReference>
<organism evidence="1 2">
    <name type="scientific">Nephila pilipes</name>
    <name type="common">Giant wood spider</name>
    <name type="synonym">Nephila maculata</name>
    <dbReference type="NCBI Taxonomy" id="299642"/>
    <lineage>
        <taxon>Eukaryota</taxon>
        <taxon>Metazoa</taxon>
        <taxon>Ecdysozoa</taxon>
        <taxon>Arthropoda</taxon>
        <taxon>Chelicerata</taxon>
        <taxon>Arachnida</taxon>
        <taxon>Araneae</taxon>
        <taxon>Araneomorphae</taxon>
        <taxon>Entelegynae</taxon>
        <taxon>Araneoidea</taxon>
        <taxon>Nephilidae</taxon>
        <taxon>Nephila</taxon>
    </lineage>
</organism>
<sequence length="113" mass="13463">MRERESIYVWRRTERGRKKEWEKGCFLAKVVGGRCSRFFCQRRVAARARSRVALNRFARVPTSRHRRHHTVYDAVRCKTDADFIFKTSSLLRTYLSNGCLKHTSPENNNKKKE</sequence>
<keyword evidence="2" id="KW-1185">Reference proteome</keyword>
<evidence type="ECO:0000313" key="1">
    <source>
        <dbReference type="EMBL" id="GFT21498.1"/>
    </source>
</evidence>
<name>A0A8X6NLY2_NEPPI</name>
<dbReference type="Proteomes" id="UP000887013">
    <property type="component" value="Unassembled WGS sequence"/>
</dbReference>
<evidence type="ECO:0000313" key="2">
    <source>
        <dbReference type="Proteomes" id="UP000887013"/>
    </source>
</evidence>
<proteinExistence type="predicted"/>
<comment type="caution">
    <text evidence="1">The sequence shown here is derived from an EMBL/GenBank/DDBJ whole genome shotgun (WGS) entry which is preliminary data.</text>
</comment>
<protein>
    <submittedName>
        <fullName evidence="1">Uncharacterized protein</fullName>
    </submittedName>
</protein>
<dbReference type="AlphaFoldDB" id="A0A8X6NLY2"/>
<reference evidence="1" key="1">
    <citation type="submission" date="2020-08" db="EMBL/GenBank/DDBJ databases">
        <title>Multicomponent nature underlies the extraordinary mechanical properties of spider dragline silk.</title>
        <authorList>
            <person name="Kono N."/>
            <person name="Nakamura H."/>
            <person name="Mori M."/>
            <person name="Yoshida Y."/>
            <person name="Ohtoshi R."/>
            <person name="Malay A.D."/>
            <person name="Moran D.A.P."/>
            <person name="Tomita M."/>
            <person name="Numata K."/>
            <person name="Arakawa K."/>
        </authorList>
    </citation>
    <scope>NUCLEOTIDE SEQUENCE</scope>
</reference>